<keyword evidence="4" id="KW-1185">Reference proteome</keyword>
<accession>A0A8X7BKP2</accession>
<evidence type="ECO:0000313" key="4">
    <source>
        <dbReference type="Proteomes" id="UP000887159"/>
    </source>
</evidence>
<keyword evidence="2" id="KW-0812">Transmembrane</keyword>
<organism evidence="3 4">
    <name type="scientific">Trichonephila clavipes</name>
    <name type="common">Golden silk orbweaver</name>
    <name type="synonym">Nephila clavipes</name>
    <dbReference type="NCBI Taxonomy" id="2585209"/>
    <lineage>
        <taxon>Eukaryota</taxon>
        <taxon>Metazoa</taxon>
        <taxon>Ecdysozoa</taxon>
        <taxon>Arthropoda</taxon>
        <taxon>Chelicerata</taxon>
        <taxon>Arachnida</taxon>
        <taxon>Araneae</taxon>
        <taxon>Araneomorphae</taxon>
        <taxon>Entelegynae</taxon>
        <taxon>Araneoidea</taxon>
        <taxon>Nephilidae</taxon>
        <taxon>Trichonephila</taxon>
    </lineage>
</organism>
<feature type="region of interest" description="Disordered" evidence="1">
    <location>
        <begin position="50"/>
        <end position="83"/>
    </location>
</feature>
<proteinExistence type="predicted"/>
<reference evidence="3" key="1">
    <citation type="submission" date="2020-08" db="EMBL/GenBank/DDBJ databases">
        <title>Multicomponent nature underlies the extraordinary mechanical properties of spider dragline silk.</title>
        <authorList>
            <person name="Kono N."/>
            <person name="Nakamura H."/>
            <person name="Mori M."/>
            <person name="Yoshida Y."/>
            <person name="Ohtoshi R."/>
            <person name="Malay A.D."/>
            <person name="Moran D.A.P."/>
            <person name="Tomita M."/>
            <person name="Numata K."/>
            <person name="Arakawa K."/>
        </authorList>
    </citation>
    <scope>NUCLEOTIDE SEQUENCE</scope>
</reference>
<feature type="compositionally biased region" description="Basic and acidic residues" evidence="1">
    <location>
        <begin position="54"/>
        <end position="83"/>
    </location>
</feature>
<feature type="compositionally biased region" description="Polar residues" evidence="1">
    <location>
        <begin position="140"/>
        <end position="158"/>
    </location>
</feature>
<feature type="compositionally biased region" description="Polar residues" evidence="1">
    <location>
        <begin position="167"/>
        <end position="183"/>
    </location>
</feature>
<sequence>MDHKMLAKTILFVWLYFTIRILFVTYWDALFLPPILIALDRLFQNSKSDNATQTEKDHVQGRKKDKEVNKEQDQNLTKEDDFQKITTPAKEKFTTNLKISSIKDTEKSKSTNAEADIYLVQPIAKIQELISDLQNSLEFESKNDPASSNSNKLTTKLENPSKESIHTTKISASSEGNINNSKTSPAMVKIQELIFDLQNSLK</sequence>
<evidence type="ECO:0000256" key="1">
    <source>
        <dbReference type="SAM" id="MobiDB-lite"/>
    </source>
</evidence>
<feature type="region of interest" description="Disordered" evidence="1">
    <location>
        <begin position="140"/>
        <end position="183"/>
    </location>
</feature>
<name>A0A8X7BKP2_TRICX</name>
<feature type="transmembrane region" description="Helical" evidence="2">
    <location>
        <begin position="12"/>
        <end position="39"/>
    </location>
</feature>
<keyword evidence="2" id="KW-0472">Membrane</keyword>
<comment type="caution">
    <text evidence="3">The sequence shown here is derived from an EMBL/GenBank/DDBJ whole genome shotgun (WGS) entry which is preliminary data.</text>
</comment>
<keyword evidence="2" id="KW-1133">Transmembrane helix</keyword>
<evidence type="ECO:0000256" key="2">
    <source>
        <dbReference type="SAM" id="Phobius"/>
    </source>
</evidence>
<dbReference type="EMBL" id="BMAU01021427">
    <property type="protein sequence ID" value="GFY34713.1"/>
    <property type="molecule type" value="Genomic_DNA"/>
</dbReference>
<protein>
    <submittedName>
        <fullName evidence="3">Uncharacterized protein</fullName>
    </submittedName>
</protein>
<dbReference type="AlphaFoldDB" id="A0A8X7BKP2"/>
<gene>
    <name evidence="3" type="ORF">TNCV_4701941</name>
</gene>
<dbReference type="Proteomes" id="UP000887159">
    <property type="component" value="Unassembled WGS sequence"/>
</dbReference>
<evidence type="ECO:0000313" key="3">
    <source>
        <dbReference type="EMBL" id="GFY34713.1"/>
    </source>
</evidence>